<proteinExistence type="predicted"/>
<dbReference type="Proteomes" id="UP000034607">
    <property type="component" value="Unassembled WGS sequence"/>
</dbReference>
<dbReference type="EMBL" id="LCNM01000010">
    <property type="protein sequence ID" value="KKU56285.1"/>
    <property type="molecule type" value="Genomic_DNA"/>
</dbReference>
<name>A0A0G1UF09_9BACT</name>
<organism evidence="1 2">
    <name type="scientific">Candidatus Amesbacteria bacterium GW2011_GWA2_47_11</name>
    <dbReference type="NCBI Taxonomy" id="1618357"/>
    <lineage>
        <taxon>Bacteria</taxon>
        <taxon>Candidatus Amesiibacteriota</taxon>
    </lineage>
</organism>
<evidence type="ECO:0000313" key="2">
    <source>
        <dbReference type="Proteomes" id="UP000034607"/>
    </source>
</evidence>
<sequence>MGEADFFEAGELMGVEIEFGEGGLGADDLSQVLFLVGGGEF</sequence>
<reference evidence="1 2" key="1">
    <citation type="journal article" date="2015" name="Nature">
        <title>rRNA introns, odd ribosomes, and small enigmatic genomes across a large radiation of phyla.</title>
        <authorList>
            <person name="Brown C.T."/>
            <person name="Hug L.A."/>
            <person name="Thomas B.C."/>
            <person name="Sharon I."/>
            <person name="Castelle C.J."/>
            <person name="Singh A."/>
            <person name="Wilkins M.J."/>
            <person name="Williams K.H."/>
            <person name="Banfield J.F."/>
        </authorList>
    </citation>
    <scope>NUCLEOTIDE SEQUENCE [LARGE SCALE GENOMIC DNA]</scope>
</reference>
<accession>A0A0G1UF09</accession>
<protein>
    <submittedName>
        <fullName evidence="1">Uncharacterized protein</fullName>
    </submittedName>
</protein>
<gene>
    <name evidence="1" type="ORF">UX78_C0010G0003</name>
</gene>
<evidence type="ECO:0000313" key="1">
    <source>
        <dbReference type="EMBL" id="KKU56285.1"/>
    </source>
</evidence>
<comment type="caution">
    <text evidence="1">The sequence shown here is derived from an EMBL/GenBank/DDBJ whole genome shotgun (WGS) entry which is preliminary data.</text>
</comment>
<dbReference type="AlphaFoldDB" id="A0A0G1UF09"/>